<comment type="caution">
    <text evidence="1">The sequence shown here is derived from an EMBL/GenBank/DDBJ whole genome shotgun (WGS) entry which is preliminary data.</text>
</comment>
<sequence>MIPFKQSYYQNKIDEFRKKCSSDRDFTLGGLKIIWELRIDKRLPGYMHAYKGDMFYSPHLYRGDQLVMAVDGEEVGGIYEIVKKAHGKVGIVGLGLGYSVQEMINKESVTEIVVYEIDKDVIKLYNKNFENNDKVKIIEGDAFEAEGENFDYFFVDIYNRKISKKIEEDFKLFKDKHDIKDYVFFGVEKFILSLFPSKYESENIPKLWKNMAVVSGERFGASKYVENFAGYSAKKTNELFDAFGF</sequence>
<evidence type="ECO:0000313" key="2">
    <source>
        <dbReference type="Proteomes" id="UP001056429"/>
    </source>
</evidence>
<reference evidence="1" key="2">
    <citation type="submission" date="2021-04" db="EMBL/GenBank/DDBJ databases">
        <authorList>
            <person name="Dong X."/>
        </authorList>
    </citation>
    <scope>NUCLEOTIDE SEQUENCE</scope>
    <source>
        <strain evidence="1">ZWT</strain>
    </source>
</reference>
<accession>A0A9J6NX35</accession>
<dbReference type="RefSeq" id="WP_250857492.1">
    <property type="nucleotide sequence ID" value="NZ_JAGSOJ010000001.1"/>
</dbReference>
<name>A0A9J6NX35_9CLOT</name>
<dbReference type="SUPFAM" id="SSF53335">
    <property type="entry name" value="S-adenosyl-L-methionine-dependent methyltransferases"/>
    <property type="match status" value="1"/>
</dbReference>
<dbReference type="EMBL" id="JAGSOJ010000001">
    <property type="protein sequence ID" value="MCM1988620.1"/>
    <property type="molecule type" value="Genomic_DNA"/>
</dbReference>
<proteinExistence type="predicted"/>
<keyword evidence="2" id="KW-1185">Reference proteome</keyword>
<evidence type="ECO:0000313" key="1">
    <source>
        <dbReference type="EMBL" id="MCM1988620.1"/>
    </source>
</evidence>
<dbReference type="InterPro" id="IPR029063">
    <property type="entry name" value="SAM-dependent_MTases_sf"/>
</dbReference>
<protein>
    <submittedName>
        <fullName evidence="1">Uncharacterized protein</fullName>
    </submittedName>
</protein>
<reference evidence="1" key="1">
    <citation type="journal article" date="2021" name="mSystems">
        <title>Bacteria and Archaea Synergistically Convert Glycine Betaine to Biogenic Methane in the Formosa Cold Seep of the South China Sea.</title>
        <authorList>
            <person name="Li L."/>
            <person name="Zhang W."/>
            <person name="Zhang S."/>
            <person name="Song L."/>
            <person name="Sun Q."/>
            <person name="Zhang H."/>
            <person name="Xiang H."/>
            <person name="Dong X."/>
        </authorList>
    </citation>
    <scope>NUCLEOTIDE SEQUENCE</scope>
    <source>
        <strain evidence="1">ZWT</strain>
    </source>
</reference>
<dbReference type="Proteomes" id="UP001056429">
    <property type="component" value="Unassembled WGS sequence"/>
</dbReference>
<organism evidence="1 2">
    <name type="scientific">Oceanirhabdus seepicola</name>
    <dbReference type="NCBI Taxonomy" id="2828781"/>
    <lineage>
        <taxon>Bacteria</taxon>
        <taxon>Bacillati</taxon>
        <taxon>Bacillota</taxon>
        <taxon>Clostridia</taxon>
        <taxon>Eubacteriales</taxon>
        <taxon>Clostridiaceae</taxon>
        <taxon>Oceanirhabdus</taxon>
    </lineage>
</organism>
<dbReference type="AlphaFoldDB" id="A0A9J6NX35"/>
<dbReference type="Gene3D" id="3.40.50.150">
    <property type="entry name" value="Vaccinia Virus protein VP39"/>
    <property type="match status" value="1"/>
</dbReference>
<gene>
    <name evidence="1" type="ORF">KDK92_02630</name>
</gene>